<sequence>YELDINDINSQSGPLSKFVLDINSSGKRKIEDVSQDNRKHVKIDNEHKE</sequence>
<organism evidence="2 3">
    <name type="scientific">Glomus cerebriforme</name>
    <dbReference type="NCBI Taxonomy" id="658196"/>
    <lineage>
        <taxon>Eukaryota</taxon>
        <taxon>Fungi</taxon>
        <taxon>Fungi incertae sedis</taxon>
        <taxon>Mucoromycota</taxon>
        <taxon>Glomeromycotina</taxon>
        <taxon>Glomeromycetes</taxon>
        <taxon>Glomerales</taxon>
        <taxon>Glomeraceae</taxon>
        <taxon>Glomus</taxon>
    </lineage>
</organism>
<feature type="non-terminal residue" evidence="2">
    <location>
        <position position="1"/>
    </location>
</feature>
<name>A0A397T9K1_9GLOM</name>
<keyword evidence="3" id="KW-1185">Reference proteome</keyword>
<protein>
    <submittedName>
        <fullName evidence="2">Uncharacterized protein</fullName>
    </submittedName>
</protein>
<evidence type="ECO:0000313" key="2">
    <source>
        <dbReference type="EMBL" id="RIA94019.1"/>
    </source>
</evidence>
<proteinExistence type="predicted"/>
<evidence type="ECO:0000256" key="1">
    <source>
        <dbReference type="SAM" id="MobiDB-lite"/>
    </source>
</evidence>
<dbReference type="AlphaFoldDB" id="A0A397T9K1"/>
<accession>A0A397T9K1</accession>
<reference evidence="2 3" key="1">
    <citation type="submission" date="2018-06" db="EMBL/GenBank/DDBJ databases">
        <title>Comparative genomics reveals the genomic features of Rhizophagus irregularis, R. cerebriforme, R. diaphanum and Gigaspora rosea, and their symbiotic lifestyle signature.</title>
        <authorList>
            <person name="Morin E."/>
            <person name="San Clemente H."/>
            <person name="Chen E.C.H."/>
            <person name="De La Providencia I."/>
            <person name="Hainaut M."/>
            <person name="Kuo A."/>
            <person name="Kohler A."/>
            <person name="Murat C."/>
            <person name="Tang N."/>
            <person name="Roy S."/>
            <person name="Loubradou J."/>
            <person name="Henrissat B."/>
            <person name="Grigoriev I.V."/>
            <person name="Corradi N."/>
            <person name="Roux C."/>
            <person name="Martin F.M."/>
        </authorList>
    </citation>
    <scope>NUCLEOTIDE SEQUENCE [LARGE SCALE GENOMIC DNA]</scope>
    <source>
        <strain evidence="2 3">DAOM 227022</strain>
    </source>
</reference>
<gene>
    <name evidence="2" type="ORF">C1645_873728</name>
</gene>
<dbReference type="EMBL" id="QKYT01000092">
    <property type="protein sequence ID" value="RIA94019.1"/>
    <property type="molecule type" value="Genomic_DNA"/>
</dbReference>
<comment type="caution">
    <text evidence="2">The sequence shown here is derived from an EMBL/GenBank/DDBJ whole genome shotgun (WGS) entry which is preliminary data.</text>
</comment>
<evidence type="ECO:0000313" key="3">
    <source>
        <dbReference type="Proteomes" id="UP000265703"/>
    </source>
</evidence>
<feature type="region of interest" description="Disordered" evidence="1">
    <location>
        <begin position="29"/>
        <end position="49"/>
    </location>
</feature>
<dbReference type="Proteomes" id="UP000265703">
    <property type="component" value="Unassembled WGS sequence"/>
</dbReference>